<feature type="transmembrane region" description="Helical" evidence="6">
    <location>
        <begin position="88"/>
        <end position="115"/>
    </location>
</feature>
<evidence type="ECO:0000256" key="3">
    <source>
        <dbReference type="ARBA" id="ARBA00022989"/>
    </source>
</evidence>
<evidence type="ECO:0000256" key="1">
    <source>
        <dbReference type="ARBA" id="ARBA00004141"/>
    </source>
</evidence>
<evidence type="ECO:0000256" key="6">
    <source>
        <dbReference type="SAM" id="Phobius"/>
    </source>
</evidence>
<name>A0A9P9EH75_9HYPO</name>
<comment type="similarity">
    <text evidence="5">Belongs to the SAT4 family.</text>
</comment>
<dbReference type="PANTHER" id="PTHR33048:SF129">
    <property type="entry name" value="INTEGRAL MEMBRANE PROTEIN-RELATED"/>
    <property type="match status" value="1"/>
</dbReference>
<reference evidence="8" key="1">
    <citation type="journal article" date="2021" name="Nat. Commun.">
        <title>Genetic determinants of endophytism in the Arabidopsis root mycobiome.</title>
        <authorList>
            <person name="Mesny F."/>
            <person name="Miyauchi S."/>
            <person name="Thiergart T."/>
            <person name="Pickel B."/>
            <person name="Atanasova L."/>
            <person name="Karlsson M."/>
            <person name="Huettel B."/>
            <person name="Barry K.W."/>
            <person name="Haridas S."/>
            <person name="Chen C."/>
            <person name="Bauer D."/>
            <person name="Andreopoulos W."/>
            <person name="Pangilinan J."/>
            <person name="LaButti K."/>
            <person name="Riley R."/>
            <person name="Lipzen A."/>
            <person name="Clum A."/>
            <person name="Drula E."/>
            <person name="Henrissat B."/>
            <person name="Kohler A."/>
            <person name="Grigoriev I.V."/>
            <person name="Martin F.M."/>
            <person name="Hacquard S."/>
        </authorList>
    </citation>
    <scope>NUCLEOTIDE SEQUENCE</scope>
    <source>
        <strain evidence="8">MPI-CAGE-AT-0021</strain>
    </source>
</reference>
<evidence type="ECO:0000256" key="5">
    <source>
        <dbReference type="ARBA" id="ARBA00038359"/>
    </source>
</evidence>
<dbReference type="PANTHER" id="PTHR33048">
    <property type="entry name" value="PTH11-LIKE INTEGRAL MEMBRANE PROTEIN (AFU_ORTHOLOGUE AFUA_5G11245)"/>
    <property type="match status" value="1"/>
</dbReference>
<dbReference type="Proteomes" id="UP000717696">
    <property type="component" value="Unassembled WGS sequence"/>
</dbReference>
<feature type="transmembrane region" description="Helical" evidence="6">
    <location>
        <begin position="188"/>
        <end position="208"/>
    </location>
</feature>
<evidence type="ECO:0000313" key="9">
    <source>
        <dbReference type="Proteomes" id="UP000717696"/>
    </source>
</evidence>
<dbReference type="GO" id="GO:0016020">
    <property type="term" value="C:membrane"/>
    <property type="evidence" value="ECO:0007669"/>
    <property type="project" value="UniProtKB-SubCell"/>
</dbReference>
<feature type="transmembrane region" description="Helical" evidence="6">
    <location>
        <begin position="127"/>
        <end position="149"/>
    </location>
</feature>
<comment type="caution">
    <text evidence="8">The sequence shown here is derived from an EMBL/GenBank/DDBJ whole genome shotgun (WGS) entry which is preliminary data.</text>
</comment>
<keyword evidence="2 6" id="KW-0812">Transmembrane</keyword>
<evidence type="ECO:0000256" key="4">
    <source>
        <dbReference type="ARBA" id="ARBA00023136"/>
    </source>
</evidence>
<evidence type="ECO:0000313" key="8">
    <source>
        <dbReference type="EMBL" id="KAH7137052.1"/>
    </source>
</evidence>
<dbReference type="OrthoDB" id="3923077at2759"/>
<keyword evidence="3 6" id="KW-1133">Transmembrane helix</keyword>
<dbReference type="EMBL" id="JAGMUU010000016">
    <property type="protein sequence ID" value="KAH7137052.1"/>
    <property type="molecule type" value="Genomic_DNA"/>
</dbReference>
<evidence type="ECO:0000256" key="2">
    <source>
        <dbReference type="ARBA" id="ARBA00022692"/>
    </source>
</evidence>
<comment type="subcellular location">
    <subcellularLocation>
        <location evidence="1">Membrane</location>
        <topology evidence="1">Multi-pass membrane protein</topology>
    </subcellularLocation>
</comment>
<feature type="transmembrane region" description="Helical" evidence="6">
    <location>
        <begin position="220"/>
        <end position="240"/>
    </location>
</feature>
<dbReference type="AlphaFoldDB" id="A0A9P9EH75"/>
<evidence type="ECO:0000259" key="7">
    <source>
        <dbReference type="Pfam" id="PF20684"/>
    </source>
</evidence>
<protein>
    <recommendedName>
        <fullName evidence="7">Rhodopsin domain-containing protein</fullName>
    </recommendedName>
</protein>
<feature type="transmembrane region" description="Helical" evidence="6">
    <location>
        <begin position="12"/>
        <end position="33"/>
    </location>
</feature>
<keyword evidence="9" id="KW-1185">Reference proteome</keyword>
<feature type="domain" description="Rhodopsin" evidence="7">
    <location>
        <begin position="33"/>
        <end position="279"/>
    </location>
</feature>
<feature type="transmembrane region" description="Helical" evidence="6">
    <location>
        <begin position="54"/>
        <end position="82"/>
    </location>
</feature>
<sequence>MDQEAPLVDDSIGLTSLAIVGSIFAISIVLYMLRIYVRVIPRYKLNGSDYCASCALVAEAITFSFFASATASGLGCHSFFISPEDGALILRCLFAIAVVGLWASTLARISIAYLLLSLSTCCRSARVVLWSMIALQIGALIVTEAITLLQCRPIQAIWKDIPEAQCLSIKTLQVGGYLYTEVLTGVKIKGVSIAGDLVFAIMPITLIWNLNRSVLERCLISFLLASGLFATAAAATRLFYIRTLNYNSSDVFREIMPTFFWCRIEEVTLIAASSLPFLKIATEDILCKLGFPGFRYIERALQAYHSRSPSGKDCGSKFPVRNQSICELIDNNCDLEAGRTTSCATARSCR</sequence>
<dbReference type="InterPro" id="IPR052337">
    <property type="entry name" value="SAT4-like"/>
</dbReference>
<organism evidence="8 9">
    <name type="scientific">Dactylonectria estremocensis</name>
    <dbReference type="NCBI Taxonomy" id="1079267"/>
    <lineage>
        <taxon>Eukaryota</taxon>
        <taxon>Fungi</taxon>
        <taxon>Dikarya</taxon>
        <taxon>Ascomycota</taxon>
        <taxon>Pezizomycotina</taxon>
        <taxon>Sordariomycetes</taxon>
        <taxon>Hypocreomycetidae</taxon>
        <taxon>Hypocreales</taxon>
        <taxon>Nectriaceae</taxon>
        <taxon>Dactylonectria</taxon>
    </lineage>
</organism>
<accession>A0A9P9EH75</accession>
<keyword evidence="4 6" id="KW-0472">Membrane</keyword>
<dbReference type="InterPro" id="IPR049326">
    <property type="entry name" value="Rhodopsin_dom_fungi"/>
</dbReference>
<proteinExistence type="inferred from homology"/>
<gene>
    <name evidence="8" type="ORF">B0J13DRAFT_506928</name>
</gene>
<dbReference type="Pfam" id="PF20684">
    <property type="entry name" value="Fung_rhodopsin"/>
    <property type="match status" value="1"/>
</dbReference>